<evidence type="ECO:0000259" key="6">
    <source>
        <dbReference type="Pfam" id="PF00669"/>
    </source>
</evidence>
<dbReference type="AlphaFoldDB" id="A0A1G6ITX9"/>
<dbReference type="SUPFAM" id="SSF64518">
    <property type="entry name" value="Phase 1 flagellin"/>
    <property type="match status" value="1"/>
</dbReference>
<dbReference type="GO" id="GO:0005576">
    <property type="term" value="C:extracellular region"/>
    <property type="evidence" value="ECO:0007669"/>
    <property type="project" value="UniProtKB-SubCell"/>
</dbReference>
<comment type="similarity">
    <text evidence="3">Belongs to the bacterial flagellin family.</text>
</comment>
<dbReference type="EMBL" id="FMZQ01000001">
    <property type="protein sequence ID" value="SDC09495.1"/>
    <property type="molecule type" value="Genomic_DNA"/>
</dbReference>
<evidence type="ECO:0000256" key="1">
    <source>
        <dbReference type="ARBA" id="ARBA00004365"/>
    </source>
</evidence>
<evidence type="ECO:0000313" key="8">
    <source>
        <dbReference type="Proteomes" id="UP000199467"/>
    </source>
</evidence>
<dbReference type="Gene3D" id="1.20.1330.10">
    <property type="entry name" value="f41 fragment of flagellin, N-terminal domain"/>
    <property type="match status" value="1"/>
</dbReference>
<sequence length="305" mass="32697">MMRITNSQITSLMHNSMNTSSAELGKLMQQMATGKRILLPSDDPIASVRVLRVQREEASLEQFRKNIANVSGSLSTQEANLKSTSDAMLNVRDLLLWAANGSNTSEDLAAMAGELSIIEDTIVSFANVRDEEGRYLFSGTLSDTPALSFDAATQTYSLTGNDKHRQAAVANGVLVDENVTAASVFGAGVGMLNELRALINTLQDPALDATDPAVRQQITDTLGALDDAHGRVLGSVTELGGRQNALSLLNDSNEDVSLVNQKIEGELSQLDYAGATIALNNYQLALGATQKTYLKINEMSLFSLL</sequence>
<dbReference type="GO" id="GO:0005198">
    <property type="term" value="F:structural molecule activity"/>
    <property type="evidence" value="ECO:0007669"/>
    <property type="project" value="InterPro"/>
</dbReference>
<dbReference type="InterPro" id="IPR001492">
    <property type="entry name" value="Flagellin"/>
</dbReference>
<reference evidence="8" key="1">
    <citation type="submission" date="2016-10" db="EMBL/GenBank/DDBJ databases">
        <authorList>
            <person name="Varghese N."/>
            <person name="Submissions S."/>
        </authorList>
    </citation>
    <scope>NUCLEOTIDE SEQUENCE [LARGE SCALE GENOMIC DNA]</scope>
    <source>
        <strain evidence="8">DSM 26382</strain>
    </source>
</reference>
<comment type="subcellular location">
    <subcellularLocation>
        <location evidence="1">Bacterial flagellum</location>
    </subcellularLocation>
    <subcellularLocation>
        <location evidence="2">Secreted</location>
    </subcellularLocation>
</comment>
<keyword evidence="8" id="KW-1185">Reference proteome</keyword>
<dbReference type="InterPro" id="IPR013384">
    <property type="entry name" value="Flagell_FlgL"/>
</dbReference>
<evidence type="ECO:0000256" key="4">
    <source>
        <dbReference type="ARBA" id="ARBA00022525"/>
    </source>
</evidence>
<organism evidence="7 8">
    <name type="scientific">Ectopseudomonas chengduensis</name>
    <dbReference type="NCBI Taxonomy" id="489632"/>
    <lineage>
        <taxon>Bacteria</taxon>
        <taxon>Pseudomonadati</taxon>
        <taxon>Pseudomonadota</taxon>
        <taxon>Gammaproteobacteria</taxon>
        <taxon>Pseudomonadales</taxon>
        <taxon>Pseudomonadaceae</taxon>
        <taxon>Ectopseudomonas</taxon>
    </lineage>
</organism>
<protein>
    <submittedName>
        <fullName evidence="7">Flagellar hook-associated protein 3 FlgL</fullName>
    </submittedName>
</protein>
<keyword evidence="4" id="KW-0964">Secreted</keyword>
<feature type="domain" description="Flagellin N-terminal" evidence="6">
    <location>
        <begin position="6"/>
        <end position="140"/>
    </location>
</feature>
<evidence type="ECO:0000256" key="2">
    <source>
        <dbReference type="ARBA" id="ARBA00004613"/>
    </source>
</evidence>
<gene>
    <name evidence="7" type="ORF">SAMN05216576_101400</name>
</gene>
<dbReference type="Pfam" id="PF00669">
    <property type="entry name" value="Flagellin_N"/>
    <property type="match status" value="1"/>
</dbReference>
<dbReference type="Proteomes" id="UP000199467">
    <property type="component" value="Unassembled WGS sequence"/>
</dbReference>
<dbReference type="GO" id="GO:0009424">
    <property type="term" value="C:bacterial-type flagellum hook"/>
    <property type="evidence" value="ECO:0007669"/>
    <property type="project" value="InterPro"/>
</dbReference>
<dbReference type="GO" id="GO:0071973">
    <property type="term" value="P:bacterial-type flagellum-dependent cell motility"/>
    <property type="evidence" value="ECO:0007669"/>
    <property type="project" value="InterPro"/>
</dbReference>
<evidence type="ECO:0000313" key="7">
    <source>
        <dbReference type="EMBL" id="SDC09495.1"/>
    </source>
</evidence>
<keyword evidence="5" id="KW-0975">Bacterial flagellum</keyword>
<evidence type="ECO:0000256" key="3">
    <source>
        <dbReference type="ARBA" id="ARBA00005709"/>
    </source>
</evidence>
<accession>A0A1G6ITX9</accession>
<keyword evidence="7" id="KW-0966">Cell projection</keyword>
<dbReference type="PANTHER" id="PTHR42792:SF1">
    <property type="entry name" value="FLAGELLAR HOOK-ASSOCIATED PROTEIN 3"/>
    <property type="match status" value="1"/>
</dbReference>
<dbReference type="PANTHER" id="PTHR42792">
    <property type="entry name" value="FLAGELLIN"/>
    <property type="match status" value="1"/>
</dbReference>
<name>A0A1G6ITX9_9GAMM</name>
<evidence type="ECO:0000256" key="5">
    <source>
        <dbReference type="ARBA" id="ARBA00023143"/>
    </source>
</evidence>
<proteinExistence type="inferred from homology"/>
<keyword evidence="7" id="KW-0282">Flagellum</keyword>
<dbReference type="NCBIfam" id="TIGR02550">
    <property type="entry name" value="flagell_flgL"/>
    <property type="match status" value="1"/>
</dbReference>
<dbReference type="InterPro" id="IPR001029">
    <property type="entry name" value="Flagellin_N"/>
</dbReference>
<keyword evidence="7" id="KW-0969">Cilium</keyword>